<evidence type="ECO:0000313" key="2">
    <source>
        <dbReference type="Proteomes" id="UP000295578"/>
    </source>
</evidence>
<comment type="caution">
    <text evidence="1">The sequence shown here is derived from an EMBL/GenBank/DDBJ whole genome shotgun (WGS) entry which is preliminary data.</text>
</comment>
<name>A0A4R5AUX6_9ACTN</name>
<evidence type="ECO:0000313" key="1">
    <source>
        <dbReference type="EMBL" id="TDD76563.1"/>
    </source>
</evidence>
<reference evidence="1 2" key="1">
    <citation type="submission" date="2019-03" db="EMBL/GenBank/DDBJ databases">
        <title>Draft genome sequences of novel Actinobacteria.</title>
        <authorList>
            <person name="Sahin N."/>
            <person name="Ay H."/>
            <person name="Saygin H."/>
        </authorList>
    </citation>
    <scope>NUCLEOTIDE SEQUENCE [LARGE SCALE GENOMIC DNA]</scope>
    <source>
        <strain evidence="1 2">DSM 45941</strain>
    </source>
</reference>
<accession>A0A4R5AUX6</accession>
<dbReference type="OrthoDB" id="3539696at2"/>
<protein>
    <submittedName>
        <fullName evidence="1">Uncharacterized protein</fullName>
    </submittedName>
</protein>
<keyword evidence="2" id="KW-1185">Reference proteome</keyword>
<gene>
    <name evidence="1" type="ORF">E1293_27030</name>
</gene>
<proteinExistence type="predicted"/>
<dbReference type="AlphaFoldDB" id="A0A4R5AUX6"/>
<dbReference type="RefSeq" id="WP_132200300.1">
    <property type="nucleotide sequence ID" value="NZ_SMKY01000144.1"/>
</dbReference>
<dbReference type="EMBL" id="SMKY01000144">
    <property type="protein sequence ID" value="TDD76563.1"/>
    <property type="molecule type" value="Genomic_DNA"/>
</dbReference>
<sequence>MKAGTYEWQSDFALKHIAEGEVKVLLIVLESHGFTLDGDLRQRITTCQDPQQIQTWARRVATAETLDEVFG</sequence>
<organism evidence="1 2">
    <name type="scientific">Actinomadura darangshiensis</name>
    <dbReference type="NCBI Taxonomy" id="705336"/>
    <lineage>
        <taxon>Bacteria</taxon>
        <taxon>Bacillati</taxon>
        <taxon>Actinomycetota</taxon>
        <taxon>Actinomycetes</taxon>
        <taxon>Streptosporangiales</taxon>
        <taxon>Thermomonosporaceae</taxon>
        <taxon>Actinomadura</taxon>
    </lineage>
</organism>
<dbReference type="Proteomes" id="UP000295578">
    <property type="component" value="Unassembled WGS sequence"/>
</dbReference>